<feature type="transmembrane region" description="Helical" evidence="6">
    <location>
        <begin position="356"/>
        <end position="377"/>
    </location>
</feature>
<feature type="transmembrane region" description="Helical" evidence="6">
    <location>
        <begin position="296"/>
        <end position="314"/>
    </location>
</feature>
<dbReference type="InterPro" id="IPR020846">
    <property type="entry name" value="MFS_dom"/>
</dbReference>
<organism evidence="8 9">
    <name type="scientific">Alloalcanivorax venustensis ISO4</name>
    <dbReference type="NCBI Taxonomy" id="1177184"/>
    <lineage>
        <taxon>Bacteria</taxon>
        <taxon>Pseudomonadati</taxon>
        <taxon>Pseudomonadota</taxon>
        <taxon>Gammaproteobacteria</taxon>
        <taxon>Oceanospirillales</taxon>
        <taxon>Alcanivoracaceae</taxon>
        <taxon>Alloalcanivorax</taxon>
    </lineage>
</organism>
<dbReference type="RefSeq" id="WP_194856150.1">
    <property type="nucleotide sequence ID" value="NZ_ARXR01000016.1"/>
</dbReference>
<feature type="transmembrane region" description="Helical" evidence="6">
    <location>
        <begin position="152"/>
        <end position="169"/>
    </location>
</feature>
<sequence>MPEARRPALPVLLGTLAVLYFLQGLPAGLLAKAVPSLARESGLSREWIGLLGLAAAPWALKFLWAPWVDRLGRGRPGHRKRWVIGCQALVVLILLLLSFTERAVWFADAFPLLLLLLLLLNTASATQDIAADGLAVRLLRPEWRGPGNSVQVLGYKVGLILSGALLLMANDWIGWRASLCLLAATVALLLIPVALFREPLETSPSTPAAERASRHWWWRQWQGFWRRPGLLLWVVILLGYKVGDGFGTRMIKPFLVDQGWSQAAIGRLDLVASLTGLLAAALAGLLMLWLSRKAALIGFGVLQALAFVGWWAVAAGAAGWVWPVALFEQFADGLSTVALFVVMMDYCRRDREGGDYTLQASVYLMAVGLFTLGSGFSASALGYAGHFLLAAGLGGLVIIAALFWRPPPQRLG</sequence>
<feature type="transmembrane region" description="Helical" evidence="6">
    <location>
        <begin position="112"/>
        <end position="131"/>
    </location>
</feature>
<dbReference type="InterPro" id="IPR011701">
    <property type="entry name" value="MFS"/>
</dbReference>
<dbReference type="SUPFAM" id="SSF103473">
    <property type="entry name" value="MFS general substrate transporter"/>
    <property type="match status" value="1"/>
</dbReference>
<keyword evidence="4 6" id="KW-1133">Transmembrane helix</keyword>
<feature type="transmembrane region" description="Helical" evidence="6">
    <location>
        <begin position="270"/>
        <end position="289"/>
    </location>
</feature>
<evidence type="ECO:0000256" key="6">
    <source>
        <dbReference type="SAM" id="Phobius"/>
    </source>
</evidence>
<keyword evidence="9" id="KW-1185">Reference proteome</keyword>
<dbReference type="EMBL" id="ARXR01000016">
    <property type="protein sequence ID" value="MBF5053428.1"/>
    <property type="molecule type" value="Genomic_DNA"/>
</dbReference>
<dbReference type="PROSITE" id="PS50850">
    <property type="entry name" value="MFS"/>
    <property type="match status" value="1"/>
</dbReference>
<dbReference type="Gene3D" id="1.20.1250.20">
    <property type="entry name" value="MFS general substrate transporter like domains"/>
    <property type="match status" value="2"/>
</dbReference>
<evidence type="ECO:0000256" key="5">
    <source>
        <dbReference type="ARBA" id="ARBA00023136"/>
    </source>
</evidence>
<dbReference type="Pfam" id="PF07690">
    <property type="entry name" value="MFS_1"/>
    <property type="match status" value="1"/>
</dbReference>
<evidence type="ECO:0000256" key="3">
    <source>
        <dbReference type="ARBA" id="ARBA00022692"/>
    </source>
</evidence>
<reference evidence="8 9" key="1">
    <citation type="submission" date="2012-09" db="EMBL/GenBank/DDBJ databases">
        <title>Genome Sequence of alkane-degrading Bacterium Alcanivorax venustensis ISO4.</title>
        <authorList>
            <person name="Lai Q."/>
            <person name="Shao Z."/>
        </authorList>
    </citation>
    <scope>NUCLEOTIDE SEQUENCE [LARGE SCALE GENOMIC DNA]</scope>
    <source>
        <strain evidence="8 9">ISO4</strain>
    </source>
</reference>
<dbReference type="PANTHER" id="PTHR12778">
    <property type="entry name" value="SOLUTE CARRIER FAMILY 33 ACETYL-COA TRANSPORTER -RELATED"/>
    <property type="match status" value="1"/>
</dbReference>
<feature type="transmembrane region" description="Helical" evidence="6">
    <location>
        <begin position="320"/>
        <end position="344"/>
    </location>
</feature>
<evidence type="ECO:0000256" key="2">
    <source>
        <dbReference type="ARBA" id="ARBA00022448"/>
    </source>
</evidence>
<comment type="caution">
    <text evidence="8">The sequence shown here is derived from an EMBL/GenBank/DDBJ whole genome shotgun (WGS) entry which is preliminary data.</text>
</comment>
<proteinExistence type="predicted"/>
<keyword evidence="2" id="KW-0813">Transport</keyword>
<accession>A0ABS0AH10</accession>
<evidence type="ECO:0000313" key="9">
    <source>
        <dbReference type="Proteomes" id="UP000644441"/>
    </source>
</evidence>
<evidence type="ECO:0000259" key="7">
    <source>
        <dbReference type="PROSITE" id="PS50850"/>
    </source>
</evidence>
<feature type="transmembrane region" description="Helical" evidence="6">
    <location>
        <begin position="383"/>
        <end position="404"/>
    </location>
</feature>
<keyword evidence="5 6" id="KW-0472">Membrane</keyword>
<feature type="transmembrane region" description="Helical" evidence="6">
    <location>
        <begin position="175"/>
        <end position="196"/>
    </location>
</feature>
<name>A0ABS0AH10_9GAMM</name>
<evidence type="ECO:0000256" key="4">
    <source>
        <dbReference type="ARBA" id="ARBA00022989"/>
    </source>
</evidence>
<feature type="transmembrane region" description="Helical" evidence="6">
    <location>
        <begin position="224"/>
        <end position="243"/>
    </location>
</feature>
<feature type="domain" description="Major facilitator superfamily (MFS) profile" evidence="7">
    <location>
        <begin position="12"/>
        <end position="409"/>
    </location>
</feature>
<keyword evidence="3 6" id="KW-0812">Transmembrane</keyword>
<protein>
    <submittedName>
        <fullName evidence="8">Transmembrane transport protein</fullName>
    </submittedName>
</protein>
<dbReference type="Proteomes" id="UP000644441">
    <property type="component" value="Unassembled WGS sequence"/>
</dbReference>
<feature type="transmembrane region" description="Helical" evidence="6">
    <location>
        <begin position="47"/>
        <end position="69"/>
    </location>
</feature>
<feature type="transmembrane region" description="Helical" evidence="6">
    <location>
        <begin position="81"/>
        <end position="100"/>
    </location>
</feature>
<evidence type="ECO:0000313" key="8">
    <source>
        <dbReference type="EMBL" id="MBF5053428.1"/>
    </source>
</evidence>
<dbReference type="InterPro" id="IPR036259">
    <property type="entry name" value="MFS_trans_sf"/>
</dbReference>
<evidence type="ECO:0000256" key="1">
    <source>
        <dbReference type="ARBA" id="ARBA00004141"/>
    </source>
</evidence>
<dbReference type="InterPro" id="IPR004752">
    <property type="entry name" value="AmpG_permease/AT-1"/>
</dbReference>
<gene>
    <name evidence="8" type="ORF">ISO4_02030</name>
</gene>
<dbReference type="PANTHER" id="PTHR12778:SF10">
    <property type="entry name" value="MAJOR FACILITATOR SUPERFAMILY DOMAIN-CONTAINING PROTEIN 3"/>
    <property type="match status" value="1"/>
</dbReference>
<comment type="subcellular location">
    <subcellularLocation>
        <location evidence="1">Membrane</location>
        <topology evidence="1">Multi-pass membrane protein</topology>
    </subcellularLocation>
</comment>